<evidence type="ECO:0000313" key="7">
    <source>
        <dbReference type="Proteomes" id="UP001196509"/>
    </source>
</evidence>
<dbReference type="SUPFAM" id="SSF46894">
    <property type="entry name" value="C-terminal effector domain of the bipartite response regulators"/>
    <property type="match status" value="1"/>
</dbReference>
<feature type="domain" description="HTH luxR-type" evidence="4">
    <location>
        <begin position="150"/>
        <end position="215"/>
    </location>
</feature>
<dbReference type="InterPro" id="IPR000792">
    <property type="entry name" value="Tscrpt_reg_LuxR_C"/>
</dbReference>
<comment type="caution">
    <text evidence="6">The sequence shown here is derived from an EMBL/GenBank/DDBJ whole genome shotgun (WGS) entry which is preliminary data.</text>
</comment>
<dbReference type="InterPro" id="IPR001789">
    <property type="entry name" value="Sig_transdc_resp-reg_receiver"/>
</dbReference>
<feature type="modified residue" description="4-aspartylphosphate" evidence="3">
    <location>
        <position position="59"/>
    </location>
</feature>
<dbReference type="AlphaFoldDB" id="A0AAE2ZPC9"/>
<evidence type="ECO:0000256" key="1">
    <source>
        <dbReference type="ARBA" id="ARBA00022553"/>
    </source>
</evidence>
<dbReference type="InterPro" id="IPR039420">
    <property type="entry name" value="WalR-like"/>
</dbReference>
<proteinExistence type="predicted"/>
<dbReference type="PROSITE" id="PS50043">
    <property type="entry name" value="HTH_LUXR_2"/>
    <property type="match status" value="1"/>
</dbReference>
<sequence>MAEKTVEIAIIDDHEMFADGLSHLLADMDDTYRCTVFNSPLDAIEVLADGGLFDLIISDLIMENLNGIAFVKALRSRGFKMPVLIVSGVHTAPPVEEALRLGAQGFIPKTATQAMLSDALDTVFAGETYLPPQLWDLFEQDRYAMRGGNAVQPDSQLSERQIEVLNLIADGHSNREVAYALNISENTVKSHLKHIFKVLNVGTRAACIRRAQQTGLIS</sequence>
<dbReference type="RefSeq" id="WP_220230496.1">
    <property type="nucleotide sequence ID" value="NZ_JAICBX010000004.1"/>
</dbReference>
<evidence type="ECO:0000259" key="4">
    <source>
        <dbReference type="PROSITE" id="PS50043"/>
    </source>
</evidence>
<gene>
    <name evidence="6" type="ORF">K1W69_21535</name>
</gene>
<dbReference type="CDD" id="cd06170">
    <property type="entry name" value="LuxR_C_like"/>
    <property type="match status" value="1"/>
</dbReference>
<dbReference type="GO" id="GO:0003677">
    <property type="term" value="F:DNA binding"/>
    <property type="evidence" value="ECO:0007669"/>
    <property type="project" value="UniProtKB-KW"/>
</dbReference>
<keyword evidence="2" id="KW-0238">DNA-binding</keyword>
<dbReference type="InterPro" id="IPR036388">
    <property type="entry name" value="WH-like_DNA-bd_sf"/>
</dbReference>
<dbReference type="Proteomes" id="UP001196509">
    <property type="component" value="Unassembled WGS sequence"/>
</dbReference>
<dbReference type="EMBL" id="JAICBX010000004">
    <property type="protein sequence ID" value="MBW8639791.1"/>
    <property type="molecule type" value="Genomic_DNA"/>
</dbReference>
<dbReference type="PRINTS" id="PR00038">
    <property type="entry name" value="HTHLUXR"/>
</dbReference>
<dbReference type="GO" id="GO:0006355">
    <property type="term" value="P:regulation of DNA-templated transcription"/>
    <property type="evidence" value="ECO:0007669"/>
    <property type="project" value="InterPro"/>
</dbReference>
<dbReference type="PANTHER" id="PTHR43214:SF44">
    <property type="entry name" value="TWO-COMPONENT RESPONSE REGULATOR"/>
    <property type="match status" value="1"/>
</dbReference>
<dbReference type="Gene3D" id="3.40.50.2300">
    <property type="match status" value="1"/>
</dbReference>
<dbReference type="InterPro" id="IPR016032">
    <property type="entry name" value="Sig_transdc_resp-reg_C-effctor"/>
</dbReference>
<protein>
    <submittedName>
        <fullName evidence="6">Response regulator transcription factor</fullName>
    </submittedName>
</protein>
<dbReference type="PANTHER" id="PTHR43214">
    <property type="entry name" value="TWO-COMPONENT RESPONSE REGULATOR"/>
    <property type="match status" value="1"/>
</dbReference>
<dbReference type="CDD" id="cd17535">
    <property type="entry name" value="REC_NarL-like"/>
    <property type="match status" value="1"/>
</dbReference>
<dbReference type="InterPro" id="IPR058245">
    <property type="entry name" value="NreC/VraR/RcsB-like_REC"/>
</dbReference>
<dbReference type="PROSITE" id="PS50110">
    <property type="entry name" value="RESPONSE_REGULATORY"/>
    <property type="match status" value="1"/>
</dbReference>
<evidence type="ECO:0000259" key="5">
    <source>
        <dbReference type="PROSITE" id="PS50110"/>
    </source>
</evidence>
<evidence type="ECO:0000256" key="2">
    <source>
        <dbReference type="ARBA" id="ARBA00023125"/>
    </source>
</evidence>
<keyword evidence="7" id="KW-1185">Reference proteome</keyword>
<organism evidence="6 7">
    <name type="scientific">Flavimaribacter sediminis</name>
    <dbReference type="NCBI Taxonomy" id="2865987"/>
    <lineage>
        <taxon>Bacteria</taxon>
        <taxon>Pseudomonadati</taxon>
        <taxon>Pseudomonadota</taxon>
        <taxon>Alphaproteobacteria</taxon>
        <taxon>Hyphomicrobiales</taxon>
        <taxon>Rhizobiaceae</taxon>
        <taxon>Flavimaribacter</taxon>
    </lineage>
</organism>
<feature type="domain" description="Response regulatory" evidence="5">
    <location>
        <begin position="7"/>
        <end position="124"/>
    </location>
</feature>
<dbReference type="GO" id="GO:0000160">
    <property type="term" value="P:phosphorelay signal transduction system"/>
    <property type="evidence" value="ECO:0007669"/>
    <property type="project" value="InterPro"/>
</dbReference>
<dbReference type="Gene3D" id="1.10.10.10">
    <property type="entry name" value="Winged helix-like DNA-binding domain superfamily/Winged helix DNA-binding domain"/>
    <property type="match status" value="1"/>
</dbReference>
<dbReference type="SMART" id="SM00448">
    <property type="entry name" value="REC"/>
    <property type="match status" value="1"/>
</dbReference>
<dbReference type="InterPro" id="IPR011006">
    <property type="entry name" value="CheY-like_superfamily"/>
</dbReference>
<dbReference type="Pfam" id="PF00196">
    <property type="entry name" value="GerE"/>
    <property type="match status" value="1"/>
</dbReference>
<dbReference type="SMART" id="SM00421">
    <property type="entry name" value="HTH_LUXR"/>
    <property type="match status" value="1"/>
</dbReference>
<dbReference type="SUPFAM" id="SSF52172">
    <property type="entry name" value="CheY-like"/>
    <property type="match status" value="1"/>
</dbReference>
<evidence type="ECO:0000313" key="6">
    <source>
        <dbReference type="EMBL" id="MBW8639791.1"/>
    </source>
</evidence>
<reference evidence="6" key="1">
    <citation type="submission" date="2021-08" db="EMBL/GenBank/DDBJ databases">
        <title>Hoeflea bacterium WL0058 sp. nov., isolated from the sediment.</title>
        <authorList>
            <person name="Wang L."/>
            <person name="Zhang D."/>
        </authorList>
    </citation>
    <scope>NUCLEOTIDE SEQUENCE</scope>
    <source>
        <strain evidence="6">WL0058</strain>
    </source>
</reference>
<dbReference type="Pfam" id="PF00072">
    <property type="entry name" value="Response_reg"/>
    <property type="match status" value="1"/>
</dbReference>
<keyword evidence="1 3" id="KW-0597">Phosphoprotein</keyword>
<accession>A0AAE2ZPC9</accession>
<evidence type="ECO:0000256" key="3">
    <source>
        <dbReference type="PROSITE-ProRule" id="PRU00169"/>
    </source>
</evidence>
<name>A0AAE2ZPC9_9HYPH</name>